<dbReference type="PANTHER" id="PTHR33397">
    <property type="entry name" value="UPF0331 PROTEIN YUTE"/>
    <property type="match status" value="1"/>
</dbReference>
<comment type="similarity">
    <text evidence="4">Belongs to the HepT RNase toxin family.</text>
</comment>
<evidence type="ECO:0000256" key="1">
    <source>
        <dbReference type="ARBA" id="ARBA00022649"/>
    </source>
</evidence>
<dbReference type="RefSeq" id="WP_379561760.1">
    <property type="nucleotide sequence ID" value="NZ_JBHUMX010000035.1"/>
</dbReference>
<dbReference type="InterPro" id="IPR052379">
    <property type="entry name" value="Type_VII_TA_RNase"/>
</dbReference>
<comment type="caution">
    <text evidence="5">The sequence shown here is derived from an EMBL/GenBank/DDBJ whole genome shotgun (WGS) entry which is preliminary data.</text>
</comment>
<evidence type="ECO:0000256" key="4">
    <source>
        <dbReference type="ARBA" id="ARBA00024207"/>
    </source>
</evidence>
<dbReference type="NCBIfam" id="NF047751">
    <property type="entry name" value="HepT_toxin"/>
    <property type="match status" value="1"/>
</dbReference>
<keyword evidence="6" id="KW-1185">Reference proteome</keyword>
<dbReference type="Proteomes" id="UP001597451">
    <property type="component" value="Unassembled WGS sequence"/>
</dbReference>
<sequence>MYFVDRSKIEQRLTYLDKMLAEMKEIRINSFQQKMAIERISHISIEAILDVGNMMIDGFIMRDPGSYEDIIDILLDEKVLPETEGDEYKRIIGLRKMLVVDYLNVDHEVIYQTFEQSLPQLSKFSQHVRTYLDNELGVANAFSNEG</sequence>
<accession>A0ABW5Q023</accession>
<proteinExistence type="inferred from homology"/>
<dbReference type="EMBL" id="JBHUMX010000035">
    <property type="protein sequence ID" value="MFD2628998.1"/>
    <property type="molecule type" value="Genomic_DNA"/>
</dbReference>
<protein>
    <submittedName>
        <fullName evidence="5">DUF86 domain-containing protein</fullName>
    </submittedName>
</protein>
<evidence type="ECO:0000256" key="3">
    <source>
        <dbReference type="ARBA" id="ARBA00022801"/>
    </source>
</evidence>
<dbReference type="Gene3D" id="1.20.120.580">
    <property type="entry name" value="bsu32300-like"/>
    <property type="match status" value="1"/>
</dbReference>
<organism evidence="5 6">
    <name type="scientific">Oceanobacillus kapialis</name>
    <dbReference type="NCBI Taxonomy" id="481353"/>
    <lineage>
        <taxon>Bacteria</taxon>
        <taxon>Bacillati</taxon>
        <taxon>Bacillota</taxon>
        <taxon>Bacilli</taxon>
        <taxon>Bacillales</taxon>
        <taxon>Bacillaceae</taxon>
        <taxon>Oceanobacillus</taxon>
    </lineage>
</organism>
<dbReference type="Pfam" id="PF01934">
    <property type="entry name" value="HepT-like"/>
    <property type="match status" value="1"/>
</dbReference>
<evidence type="ECO:0000313" key="5">
    <source>
        <dbReference type="EMBL" id="MFD2628998.1"/>
    </source>
</evidence>
<dbReference type="InterPro" id="IPR037038">
    <property type="entry name" value="HepT-like_sf"/>
</dbReference>
<evidence type="ECO:0000256" key="2">
    <source>
        <dbReference type="ARBA" id="ARBA00022722"/>
    </source>
</evidence>
<keyword evidence="2" id="KW-0540">Nuclease</keyword>
<dbReference type="InterPro" id="IPR008201">
    <property type="entry name" value="HepT-like"/>
</dbReference>
<gene>
    <name evidence="5" type="ORF">ACFSUN_09435</name>
</gene>
<dbReference type="PANTHER" id="PTHR33397:SF5">
    <property type="entry name" value="RNASE YUTE-RELATED"/>
    <property type="match status" value="1"/>
</dbReference>
<evidence type="ECO:0000313" key="6">
    <source>
        <dbReference type="Proteomes" id="UP001597451"/>
    </source>
</evidence>
<name>A0ABW5Q023_9BACI</name>
<keyword evidence="3" id="KW-0378">Hydrolase</keyword>
<reference evidence="6" key="1">
    <citation type="journal article" date="2019" name="Int. J. Syst. Evol. Microbiol.">
        <title>The Global Catalogue of Microorganisms (GCM) 10K type strain sequencing project: providing services to taxonomists for standard genome sequencing and annotation.</title>
        <authorList>
            <consortium name="The Broad Institute Genomics Platform"/>
            <consortium name="The Broad Institute Genome Sequencing Center for Infectious Disease"/>
            <person name="Wu L."/>
            <person name="Ma J."/>
        </authorList>
    </citation>
    <scope>NUCLEOTIDE SEQUENCE [LARGE SCALE GENOMIC DNA]</scope>
    <source>
        <strain evidence="6">TISTR 1858</strain>
    </source>
</reference>
<keyword evidence="1" id="KW-1277">Toxin-antitoxin system</keyword>